<dbReference type="Proteomes" id="UP000230750">
    <property type="component" value="Unassembled WGS sequence"/>
</dbReference>
<name>A0A2G8KHB2_STIJA</name>
<dbReference type="EMBL" id="MRZV01000583">
    <property type="protein sequence ID" value="PIK47387.1"/>
    <property type="molecule type" value="Genomic_DNA"/>
</dbReference>
<gene>
    <name evidence="1" type="ORF">BSL78_15748</name>
</gene>
<evidence type="ECO:0000313" key="1">
    <source>
        <dbReference type="EMBL" id="PIK47387.1"/>
    </source>
</evidence>
<sequence>MLITLLGWEDALTKLFTIGTSVLFLSLHVKFSPMKSPFEQHLQLFSLIAIFQLSGSSSSCGRSVPSNPVHIAHITRRWHRSCCSR</sequence>
<evidence type="ECO:0000313" key="2">
    <source>
        <dbReference type="Proteomes" id="UP000230750"/>
    </source>
</evidence>
<protein>
    <submittedName>
        <fullName evidence="1">Uncharacterized protein</fullName>
    </submittedName>
</protein>
<comment type="caution">
    <text evidence="1">The sequence shown here is derived from an EMBL/GenBank/DDBJ whole genome shotgun (WGS) entry which is preliminary data.</text>
</comment>
<accession>A0A2G8KHB2</accession>
<organism evidence="1 2">
    <name type="scientific">Stichopus japonicus</name>
    <name type="common">Sea cucumber</name>
    <dbReference type="NCBI Taxonomy" id="307972"/>
    <lineage>
        <taxon>Eukaryota</taxon>
        <taxon>Metazoa</taxon>
        <taxon>Echinodermata</taxon>
        <taxon>Eleutherozoa</taxon>
        <taxon>Echinozoa</taxon>
        <taxon>Holothuroidea</taxon>
        <taxon>Aspidochirotacea</taxon>
        <taxon>Aspidochirotida</taxon>
        <taxon>Stichopodidae</taxon>
        <taxon>Apostichopus</taxon>
    </lineage>
</organism>
<reference evidence="1 2" key="1">
    <citation type="journal article" date="2017" name="PLoS Biol.">
        <title>The sea cucumber genome provides insights into morphological evolution and visceral regeneration.</title>
        <authorList>
            <person name="Zhang X."/>
            <person name="Sun L."/>
            <person name="Yuan J."/>
            <person name="Sun Y."/>
            <person name="Gao Y."/>
            <person name="Zhang L."/>
            <person name="Li S."/>
            <person name="Dai H."/>
            <person name="Hamel J.F."/>
            <person name="Liu C."/>
            <person name="Yu Y."/>
            <person name="Liu S."/>
            <person name="Lin W."/>
            <person name="Guo K."/>
            <person name="Jin S."/>
            <person name="Xu P."/>
            <person name="Storey K.B."/>
            <person name="Huan P."/>
            <person name="Zhang T."/>
            <person name="Zhou Y."/>
            <person name="Zhang J."/>
            <person name="Lin C."/>
            <person name="Li X."/>
            <person name="Xing L."/>
            <person name="Huo D."/>
            <person name="Sun M."/>
            <person name="Wang L."/>
            <person name="Mercier A."/>
            <person name="Li F."/>
            <person name="Yang H."/>
            <person name="Xiang J."/>
        </authorList>
    </citation>
    <scope>NUCLEOTIDE SEQUENCE [LARGE SCALE GENOMIC DNA]</scope>
    <source>
        <strain evidence="1">Shaxun</strain>
        <tissue evidence="1">Muscle</tissue>
    </source>
</reference>
<dbReference type="OrthoDB" id="10062419at2759"/>
<proteinExistence type="predicted"/>
<keyword evidence="2" id="KW-1185">Reference proteome</keyword>
<dbReference type="AlphaFoldDB" id="A0A2G8KHB2"/>